<comment type="similarity">
    <text evidence="3">Belongs to the peroxidase family. Ascorbate peroxidase subfamily.</text>
</comment>
<dbReference type="PROSITE" id="PS00435">
    <property type="entry name" value="PEROXIDASE_1"/>
    <property type="match status" value="1"/>
</dbReference>
<keyword evidence="14 20" id="KW-0376">Hydrogen peroxide</keyword>
<name>A0A443PHH3_9MAGN</name>
<evidence type="ECO:0000256" key="16">
    <source>
        <dbReference type="PIRSR" id="PIRSR600823-2"/>
    </source>
</evidence>
<keyword evidence="6 20" id="KW-0575">Peroxidase</keyword>
<keyword evidence="7 20" id="KW-0349">Heme</keyword>
<keyword evidence="9" id="KW-0732">Signal</keyword>
<evidence type="ECO:0000256" key="18">
    <source>
        <dbReference type="PIRSR" id="PIRSR600823-4"/>
    </source>
</evidence>
<dbReference type="GO" id="GO:0005576">
    <property type="term" value="C:extracellular region"/>
    <property type="evidence" value="ECO:0007669"/>
    <property type="project" value="UniProtKB-SubCell"/>
</dbReference>
<evidence type="ECO:0000256" key="15">
    <source>
        <dbReference type="PIRSR" id="PIRSR600823-1"/>
    </source>
</evidence>
<feature type="disulfide bond" evidence="19">
    <location>
        <begin position="123"/>
        <end position="327"/>
    </location>
</feature>
<comment type="caution">
    <text evidence="23">The sequence shown here is derived from an EMBL/GenBank/DDBJ whole genome shotgun (WGS) entry which is preliminary data.</text>
</comment>
<evidence type="ECO:0000256" key="10">
    <source>
        <dbReference type="ARBA" id="ARBA00022837"/>
    </source>
</evidence>
<evidence type="ECO:0000256" key="5">
    <source>
        <dbReference type="ARBA" id="ARBA00022525"/>
    </source>
</evidence>
<evidence type="ECO:0000256" key="1">
    <source>
        <dbReference type="ARBA" id="ARBA00000189"/>
    </source>
</evidence>
<evidence type="ECO:0000256" key="12">
    <source>
        <dbReference type="ARBA" id="ARBA00023004"/>
    </source>
</evidence>
<protein>
    <recommendedName>
        <fullName evidence="4 20">Peroxidase</fullName>
        <ecNumber evidence="4 20">1.11.1.7</ecNumber>
    </recommendedName>
</protein>
<reference evidence="23 24" key="1">
    <citation type="journal article" date="2019" name="Nat. Plants">
        <title>Stout camphor tree genome fills gaps in understanding of flowering plant genome evolution.</title>
        <authorList>
            <person name="Chaw S.M."/>
            <person name="Liu Y.C."/>
            <person name="Wu Y.W."/>
            <person name="Wang H.Y."/>
            <person name="Lin C.I."/>
            <person name="Wu C.S."/>
            <person name="Ke H.M."/>
            <person name="Chang L.Y."/>
            <person name="Hsu C.Y."/>
            <person name="Yang H.T."/>
            <person name="Sudianto E."/>
            <person name="Hsu M.H."/>
            <person name="Wu K.P."/>
            <person name="Wang L.N."/>
            <person name="Leebens-Mack J.H."/>
            <person name="Tsai I.J."/>
        </authorList>
    </citation>
    <scope>NUCLEOTIDE SEQUENCE [LARGE SCALE GENOMIC DNA]</scope>
    <source>
        <strain evidence="24">cv. Chaw 1501</strain>
        <tissue evidence="23">Young leaves</tissue>
    </source>
</reference>
<dbReference type="InterPro" id="IPR000823">
    <property type="entry name" value="Peroxidase_pln"/>
</dbReference>
<keyword evidence="12 17" id="KW-0408">Iron</keyword>
<organism evidence="23 24">
    <name type="scientific">Cinnamomum micranthum f. kanehirae</name>
    <dbReference type="NCBI Taxonomy" id="337451"/>
    <lineage>
        <taxon>Eukaryota</taxon>
        <taxon>Viridiplantae</taxon>
        <taxon>Streptophyta</taxon>
        <taxon>Embryophyta</taxon>
        <taxon>Tracheophyta</taxon>
        <taxon>Spermatophyta</taxon>
        <taxon>Magnoliopsida</taxon>
        <taxon>Magnoliidae</taxon>
        <taxon>Laurales</taxon>
        <taxon>Lauraceae</taxon>
        <taxon>Cinnamomum</taxon>
    </lineage>
</organism>
<dbReference type="CDD" id="cd00693">
    <property type="entry name" value="secretory_peroxidase"/>
    <property type="match status" value="1"/>
</dbReference>
<evidence type="ECO:0000256" key="14">
    <source>
        <dbReference type="ARBA" id="ARBA00023324"/>
    </source>
</evidence>
<dbReference type="PANTHER" id="PTHR31235">
    <property type="entry name" value="PEROXIDASE 25-RELATED"/>
    <property type="match status" value="1"/>
</dbReference>
<keyword evidence="10 17" id="KW-0106">Calcium</keyword>
<feature type="binding site" evidence="17">
    <location>
        <position position="82"/>
    </location>
    <ligand>
        <name>Ca(2+)</name>
        <dbReference type="ChEBI" id="CHEBI:29108"/>
        <label>1</label>
    </ligand>
</feature>
<dbReference type="GO" id="GO:0046872">
    <property type="term" value="F:metal ion binding"/>
    <property type="evidence" value="ECO:0007669"/>
    <property type="project" value="UniProtKB-UniRule"/>
</dbReference>
<evidence type="ECO:0000256" key="17">
    <source>
        <dbReference type="PIRSR" id="PIRSR600823-3"/>
    </source>
</evidence>
<dbReference type="PROSITE" id="PS50873">
    <property type="entry name" value="PEROXIDASE_4"/>
    <property type="match status" value="1"/>
</dbReference>
<evidence type="ECO:0000256" key="4">
    <source>
        <dbReference type="ARBA" id="ARBA00012313"/>
    </source>
</evidence>
<dbReference type="Gene3D" id="1.10.420.10">
    <property type="entry name" value="Peroxidase, domain 2"/>
    <property type="match status" value="1"/>
</dbReference>
<keyword evidence="8 17" id="KW-0479">Metal-binding</keyword>
<dbReference type="EMBL" id="QPKB01000008">
    <property type="protein sequence ID" value="RWR90192.1"/>
    <property type="molecule type" value="Genomic_DNA"/>
</dbReference>
<feature type="disulfide bond" evidence="19">
    <location>
        <begin position="201"/>
        <end position="233"/>
    </location>
</feature>
<feature type="active site" description="Proton acceptor" evidence="15">
    <location>
        <position position="72"/>
    </location>
</feature>
<feature type="binding site" evidence="17">
    <location>
        <position position="76"/>
    </location>
    <ligand>
        <name>Ca(2+)</name>
        <dbReference type="ChEBI" id="CHEBI:29108"/>
        <label>1</label>
    </ligand>
</feature>
<gene>
    <name evidence="23" type="ORF">CKAN_01927600</name>
</gene>
<comment type="catalytic activity">
    <reaction evidence="1 20">
        <text>2 a phenolic donor + H2O2 = 2 a phenolic radical donor + 2 H2O</text>
        <dbReference type="Rhea" id="RHEA:56136"/>
        <dbReference type="ChEBI" id="CHEBI:15377"/>
        <dbReference type="ChEBI" id="CHEBI:16240"/>
        <dbReference type="ChEBI" id="CHEBI:139520"/>
        <dbReference type="ChEBI" id="CHEBI:139521"/>
        <dbReference type="EC" id="1.11.1.7"/>
    </reaction>
</comment>
<feature type="binding site" evidence="17">
    <location>
        <position position="78"/>
    </location>
    <ligand>
        <name>Ca(2+)</name>
        <dbReference type="ChEBI" id="CHEBI:29108"/>
        <label>1</label>
    </ligand>
</feature>
<dbReference type="Pfam" id="PF00141">
    <property type="entry name" value="peroxidase"/>
    <property type="match status" value="1"/>
</dbReference>
<dbReference type="Gene3D" id="1.10.520.10">
    <property type="match status" value="1"/>
</dbReference>
<dbReference type="Proteomes" id="UP000283530">
    <property type="component" value="Unassembled WGS sequence"/>
</dbReference>
<dbReference type="InterPro" id="IPR033905">
    <property type="entry name" value="Secretory_peroxidase"/>
</dbReference>
<accession>A0A443PHH3</accession>
<dbReference type="InterPro" id="IPR019793">
    <property type="entry name" value="Peroxidases_heam-ligand_BS"/>
</dbReference>
<keyword evidence="11 20" id="KW-0560">Oxidoreductase</keyword>
<dbReference type="SUPFAM" id="SSF48113">
    <property type="entry name" value="Heme-dependent peroxidases"/>
    <property type="match status" value="1"/>
</dbReference>
<dbReference type="EC" id="1.11.1.7" evidence="4 20"/>
<keyword evidence="13 19" id="KW-1015">Disulfide bond</keyword>
<evidence type="ECO:0000256" key="7">
    <source>
        <dbReference type="ARBA" id="ARBA00022617"/>
    </source>
</evidence>
<feature type="binding site" evidence="17">
    <location>
        <position position="195"/>
    </location>
    <ligand>
        <name>Ca(2+)</name>
        <dbReference type="ChEBI" id="CHEBI:29108"/>
        <label>2</label>
    </ligand>
</feature>
<feature type="binding site" evidence="17">
    <location>
        <position position="254"/>
    </location>
    <ligand>
        <name>Ca(2+)</name>
        <dbReference type="ChEBI" id="CHEBI:29108"/>
        <label>2</label>
    </ligand>
</feature>
<dbReference type="GO" id="GO:0140825">
    <property type="term" value="F:lactoperoxidase activity"/>
    <property type="evidence" value="ECO:0007669"/>
    <property type="project" value="UniProtKB-EC"/>
</dbReference>
<comment type="cofactor">
    <cofactor evidence="17 20">
        <name>heme b</name>
        <dbReference type="ChEBI" id="CHEBI:60344"/>
    </cofactor>
    <text evidence="17 20">Binds 1 heme b (iron(II)-protoporphyrin IX) group per subunit.</text>
</comment>
<comment type="function">
    <text evidence="2">Removal of H(2)O(2), oxidation of toxic reductants, biosynthesis and degradation of lignin, suberization, auxin catabolism, response to environmental stresses such as wounding, pathogen attack and oxidative stress. These functions might be dependent on each isozyme/isoform in each plant tissue.</text>
</comment>
<dbReference type="STRING" id="337451.A0A443PHH3"/>
<evidence type="ECO:0000256" key="21">
    <source>
        <dbReference type="SAM" id="MobiDB-lite"/>
    </source>
</evidence>
<evidence type="ECO:0000256" key="2">
    <source>
        <dbReference type="ARBA" id="ARBA00002322"/>
    </source>
</evidence>
<feature type="disulfide bond" evidence="19">
    <location>
        <begin position="74"/>
        <end position="79"/>
    </location>
</feature>
<dbReference type="PRINTS" id="PR00461">
    <property type="entry name" value="PLPEROXIDASE"/>
</dbReference>
<feature type="binding site" evidence="17">
    <location>
        <position position="91"/>
    </location>
    <ligand>
        <name>Ca(2+)</name>
        <dbReference type="ChEBI" id="CHEBI:29108"/>
        <label>1</label>
    </ligand>
</feature>
<evidence type="ECO:0000256" key="6">
    <source>
        <dbReference type="ARBA" id="ARBA00022559"/>
    </source>
</evidence>
<feature type="binding site" description="axial binding residue" evidence="17">
    <location>
        <position position="194"/>
    </location>
    <ligand>
        <name>heme b</name>
        <dbReference type="ChEBI" id="CHEBI:60344"/>
    </ligand>
    <ligandPart>
        <name>Fe</name>
        <dbReference type="ChEBI" id="CHEBI:18248"/>
    </ligandPart>
</feature>
<dbReference type="FunFam" id="1.10.420.10:FF:000010">
    <property type="entry name" value="Peroxidase"/>
    <property type="match status" value="1"/>
</dbReference>
<dbReference type="PRINTS" id="PR00458">
    <property type="entry name" value="PEROXIDASE"/>
</dbReference>
<evidence type="ECO:0000313" key="24">
    <source>
        <dbReference type="Proteomes" id="UP000283530"/>
    </source>
</evidence>
<dbReference type="InterPro" id="IPR002016">
    <property type="entry name" value="Haem_peroxidase"/>
</dbReference>
<dbReference type="AlphaFoldDB" id="A0A443PHH3"/>
<feature type="disulfide bond" evidence="19">
    <location>
        <begin position="41"/>
        <end position="117"/>
    </location>
</feature>
<dbReference type="GO" id="GO:0042744">
    <property type="term" value="P:hydrogen peroxide catabolic process"/>
    <property type="evidence" value="ECO:0007669"/>
    <property type="project" value="UniProtKB-KW"/>
</dbReference>
<feature type="region of interest" description="Disordered" evidence="21">
    <location>
        <begin position="142"/>
        <end position="166"/>
    </location>
</feature>
<feature type="binding site" evidence="17">
    <location>
        <position position="246"/>
    </location>
    <ligand>
        <name>Ca(2+)</name>
        <dbReference type="ChEBI" id="CHEBI:29108"/>
        <label>2</label>
    </ligand>
</feature>
<feature type="binding site" evidence="17">
    <location>
        <position position="80"/>
    </location>
    <ligand>
        <name>Ca(2+)</name>
        <dbReference type="ChEBI" id="CHEBI:29108"/>
        <label>1</label>
    </ligand>
</feature>
<evidence type="ECO:0000256" key="20">
    <source>
        <dbReference type="RuleBase" id="RU362060"/>
    </source>
</evidence>
<evidence type="ECO:0000256" key="11">
    <source>
        <dbReference type="ARBA" id="ARBA00023002"/>
    </source>
</evidence>
<comment type="subcellular location">
    <subcellularLocation>
        <location evidence="20">Secreted</location>
    </subcellularLocation>
</comment>
<sequence length="331" mass="35807">MAFPSYVKTIFYSIAMILALVFSLLGPAMGQLIVGFYSSTCPNAEEIVSSVVQEAVQEDPTMAAALLRLHYHDCFVQGCDGSILIDGSDAERQASNHAGVRGFEVIERAKAQIEDVCAGVVSCADIVVLAARDAIALSNGPQYQVPTGRRDGQRSNVSDADTMPDSGDSIQLLKAKFGEKGLSEKDLVLLTGAHTIGTTACFFLERRLYDFQPGGGSDPTINPQLLPELKSQCPQNGDVNVRLGLDRGSDQTFDVQILHNIRDGFGVLESDAKLYTNESTRQIIDSYSGFPSSTFGPFFERDFIDSIVRMGQIGVKTGLNGEIRRVCSAFN</sequence>
<feature type="binding site" evidence="16">
    <location>
        <position position="164"/>
    </location>
    <ligand>
        <name>substrate</name>
    </ligand>
</feature>
<feature type="binding site" evidence="17">
    <location>
        <position position="73"/>
    </location>
    <ligand>
        <name>Ca(2+)</name>
        <dbReference type="ChEBI" id="CHEBI:29108"/>
        <label>1</label>
    </ligand>
</feature>
<evidence type="ECO:0000313" key="23">
    <source>
        <dbReference type="EMBL" id="RWR90192.1"/>
    </source>
</evidence>
<evidence type="ECO:0000256" key="13">
    <source>
        <dbReference type="ARBA" id="ARBA00023157"/>
    </source>
</evidence>
<evidence type="ECO:0000256" key="3">
    <source>
        <dbReference type="ARBA" id="ARBA00006873"/>
    </source>
</evidence>
<proteinExistence type="inferred from homology"/>
<evidence type="ECO:0000256" key="8">
    <source>
        <dbReference type="ARBA" id="ARBA00022723"/>
    </source>
</evidence>
<feature type="site" description="Transition state stabilizer" evidence="18">
    <location>
        <position position="68"/>
    </location>
</feature>
<keyword evidence="5 20" id="KW-0964">Secreted</keyword>
<evidence type="ECO:0000256" key="9">
    <source>
        <dbReference type="ARBA" id="ARBA00022729"/>
    </source>
</evidence>
<dbReference type="GO" id="GO:0006979">
    <property type="term" value="P:response to oxidative stress"/>
    <property type="evidence" value="ECO:0007669"/>
    <property type="project" value="UniProtKB-UniRule"/>
</dbReference>
<dbReference type="FunFam" id="1.10.520.10:FF:000008">
    <property type="entry name" value="Peroxidase"/>
    <property type="match status" value="1"/>
</dbReference>
<evidence type="ECO:0000259" key="22">
    <source>
        <dbReference type="PROSITE" id="PS50873"/>
    </source>
</evidence>
<dbReference type="GO" id="GO:0020037">
    <property type="term" value="F:heme binding"/>
    <property type="evidence" value="ECO:0007669"/>
    <property type="project" value="UniProtKB-UniRule"/>
</dbReference>
<feature type="domain" description="Plant heme peroxidase family profile" evidence="22">
    <location>
        <begin position="31"/>
        <end position="331"/>
    </location>
</feature>
<comment type="similarity">
    <text evidence="20">Belongs to the peroxidase family. Classical plant (class III) peroxidase subfamily.</text>
</comment>
<dbReference type="OrthoDB" id="2113341at2759"/>
<comment type="cofactor">
    <cofactor evidence="17 20">
        <name>Ca(2+)</name>
        <dbReference type="ChEBI" id="CHEBI:29108"/>
    </cofactor>
    <text evidence="17 20">Binds 2 calcium ions per subunit.</text>
</comment>
<keyword evidence="24" id="KW-1185">Reference proteome</keyword>
<evidence type="ECO:0000256" key="19">
    <source>
        <dbReference type="PIRSR" id="PIRSR600823-5"/>
    </source>
</evidence>
<dbReference type="InterPro" id="IPR010255">
    <property type="entry name" value="Haem_peroxidase_sf"/>
</dbReference>